<evidence type="ECO:0000256" key="11">
    <source>
        <dbReference type="ARBA" id="ARBA00025182"/>
    </source>
</evidence>
<keyword evidence="10 12" id="KW-0472">Membrane</keyword>
<organism evidence="14 15">
    <name type="scientific">Devosia nanyangense</name>
    <dbReference type="NCBI Taxonomy" id="1228055"/>
    <lineage>
        <taxon>Bacteria</taxon>
        <taxon>Pseudomonadati</taxon>
        <taxon>Pseudomonadota</taxon>
        <taxon>Alphaproteobacteria</taxon>
        <taxon>Hyphomicrobiales</taxon>
        <taxon>Devosiaceae</taxon>
        <taxon>Devosia</taxon>
    </lineage>
</organism>
<evidence type="ECO:0000256" key="10">
    <source>
        <dbReference type="ARBA" id="ARBA00023136"/>
    </source>
</evidence>
<evidence type="ECO:0000256" key="8">
    <source>
        <dbReference type="ARBA" id="ARBA00022989"/>
    </source>
</evidence>
<evidence type="ECO:0000256" key="12">
    <source>
        <dbReference type="RuleBase" id="RU365087"/>
    </source>
</evidence>
<dbReference type="EMBL" id="JACRAF010000002">
    <property type="protein sequence ID" value="MBI4920180.1"/>
    <property type="molecule type" value="Genomic_DNA"/>
</dbReference>
<reference evidence="14" key="1">
    <citation type="submission" date="2020-07" db="EMBL/GenBank/DDBJ databases">
        <title>Huge and variable diversity of episymbiotic CPR bacteria and DPANN archaea in groundwater ecosystems.</title>
        <authorList>
            <person name="He C.Y."/>
            <person name="Keren R."/>
            <person name="Whittaker M."/>
            <person name="Farag I.F."/>
            <person name="Doudna J."/>
            <person name="Cate J.H.D."/>
            <person name="Banfield J.F."/>
        </authorList>
    </citation>
    <scope>NUCLEOTIDE SEQUENCE</scope>
    <source>
        <strain evidence="14">NC_groundwater_1586_Pr3_B-0.1um_66_15</strain>
    </source>
</reference>
<dbReference type="GO" id="GO:0015450">
    <property type="term" value="F:protein-transporting ATPase activity"/>
    <property type="evidence" value="ECO:0007669"/>
    <property type="project" value="UniProtKB-UniRule"/>
</dbReference>
<evidence type="ECO:0000256" key="2">
    <source>
        <dbReference type="ARBA" id="ARBA00008445"/>
    </source>
</evidence>
<evidence type="ECO:0000256" key="5">
    <source>
        <dbReference type="ARBA" id="ARBA00022475"/>
    </source>
</evidence>
<gene>
    <name evidence="14" type="primary">secG</name>
    <name evidence="14" type="ORF">HY834_00390</name>
</gene>
<feature type="transmembrane region" description="Helical" evidence="12">
    <location>
        <begin position="51"/>
        <end position="70"/>
    </location>
</feature>
<evidence type="ECO:0000313" key="14">
    <source>
        <dbReference type="EMBL" id="MBI4920180.1"/>
    </source>
</evidence>
<feature type="region of interest" description="Disordered" evidence="13">
    <location>
        <begin position="123"/>
        <end position="154"/>
    </location>
</feature>
<comment type="function">
    <text evidence="11 12">Involved in protein export. Participates in an early event of protein translocation.</text>
</comment>
<dbReference type="NCBIfam" id="TIGR00810">
    <property type="entry name" value="secG"/>
    <property type="match status" value="1"/>
</dbReference>
<evidence type="ECO:0000256" key="4">
    <source>
        <dbReference type="ARBA" id="ARBA00022448"/>
    </source>
</evidence>
<comment type="similarity">
    <text evidence="2 12">Belongs to the SecG family.</text>
</comment>
<comment type="subcellular location">
    <subcellularLocation>
        <location evidence="1 12">Cell membrane</location>
        <topology evidence="1 12">Multi-pass membrane protein</topology>
    </subcellularLocation>
</comment>
<evidence type="ECO:0000256" key="6">
    <source>
        <dbReference type="ARBA" id="ARBA00022692"/>
    </source>
</evidence>
<dbReference type="AlphaFoldDB" id="A0A933NWH0"/>
<dbReference type="GO" id="GO:0043952">
    <property type="term" value="P:protein transport by the Sec complex"/>
    <property type="evidence" value="ECO:0007669"/>
    <property type="project" value="TreeGrafter"/>
</dbReference>
<dbReference type="PANTHER" id="PTHR34182:SF1">
    <property type="entry name" value="PROTEIN-EXPORT MEMBRANE PROTEIN SECG"/>
    <property type="match status" value="1"/>
</dbReference>
<evidence type="ECO:0000256" key="1">
    <source>
        <dbReference type="ARBA" id="ARBA00004651"/>
    </source>
</evidence>
<accession>A0A933NWH0</accession>
<keyword evidence="7 12" id="KW-0653">Protein transport</keyword>
<comment type="caution">
    <text evidence="14">The sequence shown here is derived from an EMBL/GenBank/DDBJ whole genome shotgun (WGS) entry which is preliminary data.</text>
</comment>
<comment type="caution">
    <text evidence="12">Lacks conserved residue(s) required for the propagation of feature annotation.</text>
</comment>
<evidence type="ECO:0000256" key="13">
    <source>
        <dbReference type="SAM" id="MobiDB-lite"/>
    </source>
</evidence>
<feature type="compositionally biased region" description="Low complexity" evidence="13">
    <location>
        <begin position="133"/>
        <end position="154"/>
    </location>
</feature>
<evidence type="ECO:0000256" key="3">
    <source>
        <dbReference type="ARBA" id="ARBA00017876"/>
    </source>
</evidence>
<keyword evidence="8 12" id="KW-1133">Transmembrane helix</keyword>
<sequence length="154" mass="15100">MENVLLVAYLLIVLALIAVILLQRSEGGGLGMGGNAGGLMTVRGSANLLTRTTGILAALFFATAIGLTILSQLNRGTDVILDQATVPTGTQPTTVLDALSQLQGVDTSSAPAADTASSALATDPGLALPVTPAAPSDAASSSSAAPTSSSAPAQ</sequence>
<dbReference type="Proteomes" id="UP000782610">
    <property type="component" value="Unassembled WGS sequence"/>
</dbReference>
<dbReference type="GO" id="GO:0009306">
    <property type="term" value="P:protein secretion"/>
    <property type="evidence" value="ECO:0007669"/>
    <property type="project" value="UniProtKB-UniRule"/>
</dbReference>
<dbReference type="Pfam" id="PF03840">
    <property type="entry name" value="SecG"/>
    <property type="match status" value="1"/>
</dbReference>
<keyword evidence="6 12" id="KW-0812">Transmembrane</keyword>
<evidence type="ECO:0000256" key="7">
    <source>
        <dbReference type="ARBA" id="ARBA00022927"/>
    </source>
</evidence>
<dbReference type="InterPro" id="IPR004692">
    <property type="entry name" value="SecG"/>
</dbReference>
<dbReference type="GO" id="GO:0005886">
    <property type="term" value="C:plasma membrane"/>
    <property type="evidence" value="ECO:0007669"/>
    <property type="project" value="UniProtKB-SubCell"/>
</dbReference>
<evidence type="ECO:0000256" key="9">
    <source>
        <dbReference type="ARBA" id="ARBA00023010"/>
    </source>
</evidence>
<dbReference type="PRINTS" id="PR01651">
    <property type="entry name" value="SECGEXPORT"/>
</dbReference>
<keyword evidence="9 12" id="KW-0811">Translocation</keyword>
<protein>
    <recommendedName>
        <fullName evidence="3 12">Protein-export membrane protein SecG</fullName>
    </recommendedName>
</protein>
<keyword evidence="4 12" id="KW-0813">Transport</keyword>
<evidence type="ECO:0000313" key="15">
    <source>
        <dbReference type="Proteomes" id="UP000782610"/>
    </source>
</evidence>
<keyword evidence="5 12" id="KW-1003">Cell membrane</keyword>
<name>A0A933NWH0_9HYPH</name>
<proteinExistence type="inferred from homology"/>
<dbReference type="PANTHER" id="PTHR34182">
    <property type="entry name" value="PROTEIN-EXPORT MEMBRANE PROTEIN SECG"/>
    <property type="match status" value="1"/>
</dbReference>
<dbReference type="GO" id="GO:0065002">
    <property type="term" value="P:intracellular protein transmembrane transport"/>
    <property type="evidence" value="ECO:0007669"/>
    <property type="project" value="TreeGrafter"/>
</dbReference>